<dbReference type="EMBL" id="WOSW01000025">
    <property type="protein sequence ID" value="NHO33288.1"/>
    <property type="molecule type" value="Genomic_DNA"/>
</dbReference>
<evidence type="ECO:0000313" key="1">
    <source>
        <dbReference type="EMBL" id="NHO33288.1"/>
    </source>
</evidence>
<evidence type="ECO:0000313" key="2">
    <source>
        <dbReference type="Proteomes" id="UP000615326"/>
    </source>
</evidence>
<dbReference type="Proteomes" id="UP000615326">
    <property type="component" value="Unassembled WGS sequence"/>
</dbReference>
<comment type="caution">
    <text evidence="1">The sequence shown here is derived from an EMBL/GenBank/DDBJ whole genome shotgun (WGS) entry which is preliminary data.</text>
</comment>
<name>A0ABX0KDU2_9PROT</name>
<protein>
    <submittedName>
        <fullName evidence="1">Helix-turn-helix domain-containing protein</fullName>
    </submittedName>
</protein>
<proteinExistence type="predicted"/>
<keyword evidence="2" id="KW-1185">Reference proteome</keyword>
<accession>A0ABX0KDU2</accession>
<gene>
    <name evidence="1" type="ORF">GOB84_12085</name>
</gene>
<organism evidence="1 2">
    <name type="scientific">Acetobacter fallax</name>
    <dbReference type="NCBI Taxonomy" id="1737473"/>
    <lineage>
        <taxon>Bacteria</taxon>
        <taxon>Pseudomonadati</taxon>
        <taxon>Pseudomonadota</taxon>
        <taxon>Alphaproteobacteria</taxon>
        <taxon>Acetobacterales</taxon>
        <taxon>Acetobacteraceae</taxon>
        <taxon>Acetobacter</taxon>
    </lineage>
</organism>
<reference evidence="1 2" key="1">
    <citation type="journal article" date="2020" name="Int. J. Syst. Evol. Microbiol.">
        <title>Novel acetic acid bacteria from cider fermentations: Acetobacter conturbans sp. nov. and Acetobacter fallax sp. nov.</title>
        <authorList>
            <person name="Sombolestani A.S."/>
            <person name="Cleenwerck I."/>
            <person name="Cnockaert M."/>
            <person name="Borremans W."/>
            <person name="Wieme A.D."/>
            <person name="De Vuyst L."/>
            <person name="Vandamme P."/>
        </authorList>
    </citation>
    <scope>NUCLEOTIDE SEQUENCE [LARGE SCALE GENOMIC DNA]</scope>
    <source>
        <strain evidence="1 2">LMG 1637</strain>
    </source>
</reference>
<sequence>MIKDVCDDYGVGRTYCYKLLSEGCISAVKLGGKTLILAESIDKYFSALPAYQPGTRA</sequence>